<evidence type="ECO:0000256" key="4">
    <source>
        <dbReference type="ARBA" id="ARBA00022840"/>
    </source>
</evidence>
<evidence type="ECO:0000256" key="1">
    <source>
        <dbReference type="ARBA" id="ARBA00022679"/>
    </source>
</evidence>
<dbReference type="InterPro" id="IPR007371">
    <property type="entry name" value="TPK_catalytic"/>
</dbReference>
<reference evidence="7 8" key="2">
    <citation type="journal article" date="2018" name="Elife">
        <title>Firefly genomes illuminate parallel origins of bioluminescence in beetles.</title>
        <authorList>
            <person name="Fallon T.R."/>
            <person name="Lower S.E."/>
            <person name="Chang C.H."/>
            <person name="Bessho-Uehara M."/>
            <person name="Martin G.J."/>
            <person name="Bewick A.J."/>
            <person name="Behringer M."/>
            <person name="Debat H.J."/>
            <person name="Wong I."/>
            <person name="Day J.C."/>
            <person name="Suvorov A."/>
            <person name="Silva C.J."/>
            <person name="Stanger-Hall K.F."/>
            <person name="Hall D.W."/>
            <person name="Schmitz R.J."/>
            <person name="Nelson D.R."/>
            <person name="Lewis S.M."/>
            <person name="Shigenobu S."/>
            <person name="Bybee S.M."/>
            <person name="Larracuente A.M."/>
            <person name="Oba Y."/>
            <person name="Weng J.K."/>
        </authorList>
    </citation>
    <scope>NUCLEOTIDE SEQUENCE [LARGE SCALE GENOMIC DNA]</scope>
    <source>
        <strain evidence="7">1611_PpyrPB1</strain>
        <tissue evidence="7">Whole body</tissue>
    </source>
</reference>
<evidence type="ECO:0000259" key="5">
    <source>
        <dbReference type="SMART" id="SM00983"/>
    </source>
</evidence>
<accession>A0A1Y1JTR1</accession>
<evidence type="ECO:0000256" key="2">
    <source>
        <dbReference type="ARBA" id="ARBA00022741"/>
    </source>
</evidence>
<dbReference type="Pfam" id="PF04263">
    <property type="entry name" value="TPK_catalytic"/>
    <property type="match status" value="1"/>
</dbReference>
<reference evidence="7" key="3">
    <citation type="submission" date="2019-08" db="EMBL/GenBank/DDBJ databases">
        <authorList>
            <consortium name="Photinus pyralis genome working group"/>
            <person name="Fallon T.R."/>
            <person name="Sander Lower S.E."/>
            <person name="Weng J.-K."/>
        </authorList>
    </citation>
    <scope>NUCLEOTIDE SEQUENCE</scope>
    <source>
        <strain evidence="7">1611_PpyrPB1</strain>
        <tissue evidence="7">Whole body</tissue>
    </source>
</reference>
<dbReference type="GO" id="GO:0030975">
    <property type="term" value="F:thiamine binding"/>
    <property type="evidence" value="ECO:0007669"/>
    <property type="project" value="InterPro"/>
</dbReference>
<keyword evidence="3" id="KW-0418">Kinase</keyword>
<dbReference type="InParanoid" id="A0A1Y1JTR1"/>
<dbReference type="EMBL" id="VVIM01000004">
    <property type="protein sequence ID" value="KAB0800195.1"/>
    <property type="molecule type" value="Genomic_DNA"/>
</dbReference>
<dbReference type="GO" id="GO:0004788">
    <property type="term" value="F:thiamine diphosphokinase activity"/>
    <property type="evidence" value="ECO:0007669"/>
    <property type="project" value="InterPro"/>
</dbReference>
<organism evidence="6">
    <name type="scientific">Photinus pyralis</name>
    <name type="common">Common eastern firefly</name>
    <name type="synonym">Lampyris pyralis</name>
    <dbReference type="NCBI Taxonomy" id="7054"/>
    <lineage>
        <taxon>Eukaryota</taxon>
        <taxon>Metazoa</taxon>
        <taxon>Ecdysozoa</taxon>
        <taxon>Arthropoda</taxon>
        <taxon>Hexapoda</taxon>
        <taxon>Insecta</taxon>
        <taxon>Pterygota</taxon>
        <taxon>Neoptera</taxon>
        <taxon>Endopterygota</taxon>
        <taxon>Coleoptera</taxon>
        <taxon>Polyphaga</taxon>
        <taxon>Elateriformia</taxon>
        <taxon>Elateroidea</taxon>
        <taxon>Lampyridae</taxon>
        <taxon>Lampyrinae</taxon>
        <taxon>Photinus</taxon>
    </lineage>
</organism>
<dbReference type="CDD" id="cd07995">
    <property type="entry name" value="TPK"/>
    <property type="match status" value="1"/>
</dbReference>
<evidence type="ECO:0000313" key="6">
    <source>
        <dbReference type="EMBL" id="JAV52704.1"/>
    </source>
</evidence>
<feature type="domain" description="Thiamin pyrophosphokinase thiamin-binding" evidence="5">
    <location>
        <begin position="204"/>
        <end position="270"/>
    </location>
</feature>
<dbReference type="EMBL" id="GEZM01101277">
    <property type="protein sequence ID" value="JAV52704.1"/>
    <property type="molecule type" value="Transcribed_RNA"/>
</dbReference>
<keyword evidence="8" id="KW-1185">Reference proteome</keyword>
<dbReference type="Gene3D" id="2.60.120.320">
    <property type="entry name" value="Thiamin pyrophosphokinase, thiamin-binding domain"/>
    <property type="match status" value="1"/>
</dbReference>
<keyword evidence="2" id="KW-0547">Nucleotide-binding</keyword>
<dbReference type="InterPro" id="IPR006282">
    <property type="entry name" value="Thi_PPkinase"/>
</dbReference>
<dbReference type="SUPFAM" id="SSF63999">
    <property type="entry name" value="Thiamin pyrophosphokinase, catalytic domain"/>
    <property type="match status" value="1"/>
</dbReference>
<dbReference type="PANTHER" id="PTHR13622:SF8">
    <property type="entry name" value="THIAMIN PYROPHOSPHOKINASE 1"/>
    <property type="match status" value="1"/>
</dbReference>
<name>A0A1Y1JTR1_PHOPY</name>
<dbReference type="GO" id="GO:0016301">
    <property type="term" value="F:kinase activity"/>
    <property type="evidence" value="ECO:0007669"/>
    <property type="project" value="UniProtKB-KW"/>
</dbReference>
<dbReference type="FunFam" id="3.40.50.10240:FF:000006">
    <property type="entry name" value="Thiamin pyrophosphokinase 1"/>
    <property type="match status" value="1"/>
</dbReference>
<dbReference type="PANTHER" id="PTHR13622">
    <property type="entry name" value="THIAMIN PYROPHOSPHOKINASE"/>
    <property type="match status" value="1"/>
</dbReference>
<dbReference type="GO" id="GO:0009229">
    <property type="term" value="P:thiamine diphosphate biosynthetic process"/>
    <property type="evidence" value="ECO:0007669"/>
    <property type="project" value="InterPro"/>
</dbReference>
<dbReference type="Gene3D" id="3.40.50.10240">
    <property type="entry name" value="Thiamin pyrophosphokinase, catalytic domain"/>
    <property type="match status" value="1"/>
</dbReference>
<dbReference type="FunCoup" id="A0A1Y1JTR1">
    <property type="interactions" value="462"/>
</dbReference>
<sequence length="280" mass="31907">MLCFDHVLLRITMYLNMGRNKSQTWAPCDVFNQEVSQNNYAVMVLNRPIPTEFSRNFVVNLWSKAVLRVTVDGGTNRWMSWLKSNNYDNKPDSYPDLVTGDMDSALSEVVEYFCKQNAELKVVPTPNQNETDFTKALREVHKHALDRNLKIDTVFVMIESSGRFDQIVGNINTLFKAHSIIPNVNVFLLSGNSLTWLLRSNIVHSITIPLELRNKHRWCGLIPIGRPCVVTTTGLKWNLSNSVLEFGNLVSTSNTYNGDSFVTIRSDNDVVWSMCIKDLL</sequence>
<dbReference type="OrthoDB" id="25149at2759"/>
<dbReference type="GO" id="GO:0006772">
    <property type="term" value="P:thiamine metabolic process"/>
    <property type="evidence" value="ECO:0007669"/>
    <property type="project" value="InterPro"/>
</dbReference>
<reference evidence="6" key="1">
    <citation type="journal article" date="2016" name="Sci. Rep.">
        <title>Molecular characterization of firefly nuptial gifts: a multi-omics approach sheds light on postcopulatory sexual selection.</title>
        <authorList>
            <person name="Al-Wathiqui N."/>
            <person name="Fallon T.R."/>
            <person name="South A."/>
            <person name="Weng J.K."/>
            <person name="Lewis S.M."/>
        </authorList>
    </citation>
    <scope>NUCLEOTIDE SEQUENCE</scope>
</reference>
<protein>
    <recommendedName>
        <fullName evidence="5">Thiamin pyrophosphokinase thiamin-binding domain-containing protein</fullName>
    </recommendedName>
</protein>
<dbReference type="SMART" id="SM00983">
    <property type="entry name" value="TPK_B1_binding"/>
    <property type="match status" value="1"/>
</dbReference>
<dbReference type="GO" id="GO:0005524">
    <property type="term" value="F:ATP binding"/>
    <property type="evidence" value="ECO:0007669"/>
    <property type="project" value="UniProtKB-KW"/>
</dbReference>
<evidence type="ECO:0000313" key="7">
    <source>
        <dbReference type="EMBL" id="KAB0800195.1"/>
    </source>
</evidence>
<gene>
    <name evidence="7" type="ORF">PPYR_05935</name>
</gene>
<dbReference type="InterPro" id="IPR036759">
    <property type="entry name" value="TPK_catalytic_sf"/>
</dbReference>
<dbReference type="AlphaFoldDB" id="A0A1Y1JTR1"/>
<evidence type="ECO:0000313" key="8">
    <source>
        <dbReference type="Proteomes" id="UP000327044"/>
    </source>
</evidence>
<dbReference type="Pfam" id="PF04265">
    <property type="entry name" value="TPK_B1_binding"/>
    <property type="match status" value="1"/>
</dbReference>
<dbReference type="NCBIfam" id="TIGR01378">
    <property type="entry name" value="thi_PPkinase"/>
    <property type="match status" value="1"/>
</dbReference>
<evidence type="ECO:0000256" key="3">
    <source>
        <dbReference type="ARBA" id="ARBA00022777"/>
    </source>
</evidence>
<dbReference type="InterPro" id="IPR036371">
    <property type="entry name" value="TPK_B1-bd_sf"/>
</dbReference>
<keyword evidence="1" id="KW-0808">Transferase</keyword>
<dbReference type="SUPFAM" id="SSF63862">
    <property type="entry name" value="Thiamin pyrophosphokinase, substrate-binding domain"/>
    <property type="match status" value="1"/>
</dbReference>
<proteinExistence type="predicted"/>
<dbReference type="FunFam" id="2.60.120.320:FF:000001">
    <property type="entry name" value="Thiamine pyrophosphokinase"/>
    <property type="match status" value="1"/>
</dbReference>
<dbReference type="InterPro" id="IPR007373">
    <property type="entry name" value="Thiamin_PyroPKinase_B1-bd"/>
</dbReference>
<dbReference type="Proteomes" id="UP000327044">
    <property type="component" value="Unassembled WGS sequence"/>
</dbReference>
<keyword evidence="4" id="KW-0067">ATP-binding</keyword>